<evidence type="ECO:0000313" key="2">
    <source>
        <dbReference type="EMBL" id="MCS0598196.1"/>
    </source>
</evidence>
<feature type="transmembrane region" description="Helical" evidence="1">
    <location>
        <begin position="42"/>
        <end position="63"/>
    </location>
</feature>
<dbReference type="EMBL" id="JANUHA010000013">
    <property type="protein sequence ID" value="MCS0598196.1"/>
    <property type="molecule type" value="Genomic_DNA"/>
</dbReference>
<keyword evidence="1" id="KW-1133">Transmembrane helix</keyword>
<protein>
    <recommendedName>
        <fullName evidence="4">Flagellar hook-length control protein</fullName>
    </recommendedName>
</protein>
<dbReference type="RefSeq" id="WP_258829208.1">
    <property type="nucleotide sequence ID" value="NZ_JANUHA010000013.1"/>
</dbReference>
<dbReference type="Proteomes" id="UP001206572">
    <property type="component" value="Unassembled WGS sequence"/>
</dbReference>
<comment type="caution">
    <text evidence="2">The sequence shown here is derived from an EMBL/GenBank/DDBJ whole genome shotgun (WGS) entry which is preliminary data.</text>
</comment>
<reference evidence="2 3" key="1">
    <citation type="submission" date="2022-08" db="EMBL/GenBank/DDBJ databases">
        <title>Reclassification of Massilia species as members of the genera Telluria, Duganella, Pseudoduganella, Mokoshia gen. nov. and Zemynaea gen. nov. using orthogonal and non-orthogonal genome-based approaches.</title>
        <authorList>
            <person name="Bowman J.P."/>
        </authorList>
    </citation>
    <scope>NUCLEOTIDE SEQUENCE [LARGE SCALE GENOMIC DNA]</scope>
    <source>
        <strain evidence="2 3">JCM 31661</strain>
    </source>
</reference>
<evidence type="ECO:0008006" key="4">
    <source>
        <dbReference type="Google" id="ProtNLM"/>
    </source>
</evidence>
<sequence length="166" mass="16771">MSIAMTVVVAPSRRLRMLAAGFGASLAAAALAAGLLSPVHTPAGTLVAATLLFAGLCLLHAALRPAMVHRIDISGVGRLRLTVQQDLRPDAPGGMQVALLPGSTLWPQLMLLRLAPVDAAGGRAGRGCCVVVFPDSVAPDAFRALAVALGAVAGLGAVVVNEREIG</sequence>
<evidence type="ECO:0000313" key="3">
    <source>
        <dbReference type="Proteomes" id="UP001206572"/>
    </source>
</evidence>
<keyword evidence="3" id="KW-1185">Reference proteome</keyword>
<name>A0ABT2APM9_9BURK</name>
<keyword evidence="1" id="KW-0812">Transmembrane</keyword>
<accession>A0ABT2APM9</accession>
<evidence type="ECO:0000256" key="1">
    <source>
        <dbReference type="SAM" id="Phobius"/>
    </source>
</evidence>
<organism evidence="2 3">
    <name type="scientific">Massilia agri</name>
    <dbReference type="NCBI Taxonomy" id="1886785"/>
    <lineage>
        <taxon>Bacteria</taxon>
        <taxon>Pseudomonadati</taxon>
        <taxon>Pseudomonadota</taxon>
        <taxon>Betaproteobacteria</taxon>
        <taxon>Burkholderiales</taxon>
        <taxon>Oxalobacteraceae</taxon>
        <taxon>Telluria group</taxon>
        <taxon>Massilia</taxon>
    </lineage>
</organism>
<gene>
    <name evidence="2" type="ORF">NX780_17775</name>
</gene>
<keyword evidence="1" id="KW-0472">Membrane</keyword>
<proteinExistence type="predicted"/>